<name>A0A6C0UAA5_9GAMM</name>
<dbReference type="EC" id="6.3.2.13" evidence="11"/>
<keyword evidence="11" id="KW-0460">Magnesium</keyword>
<evidence type="ECO:0000256" key="4">
    <source>
        <dbReference type="ARBA" id="ARBA00022618"/>
    </source>
</evidence>
<evidence type="ECO:0000256" key="9">
    <source>
        <dbReference type="ARBA" id="ARBA00023306"/>
    </source>
</evidence>
<feature type="binding site" evidence="11">
    <location>
        <begin position="119"/>
        <end position="125"/>
    </location>
    <ligand>
        <name>ATP</name>
        <dbReference type="ChEBI" id="CHEBI:30616"/>
    </ligand>
</feature>
<dbReference type="PANTHER" id="PTHR23135">
    <property type="entry name" value="MUR LIGASE FAMILY MEMBER"/>
    <property type="match status" value="1"/>
</dbReference>
<evidence type="ECO:0000256" key="12">
    <source>
        <dbReference type="RuleBase" id="RU004135"/>
    </source>
</evidence>
<keyword evidence="9 11" id="KW-0131">Cell cycle</keyword>
<comment type="catalytic activity">
    <reaction evidence="11">
        <text>UDP-N-acetyl-alpha-D-muramoyl-L-alanyl-D-glutamate + meso-2,6-diaminopimelate + ATP = UDP-N-acetyl-alpha-D-muramoyl-L-alanyl-gamma-D-glutamyl-meso-2,6-diaminopimelate + ADP + phosphate + H(+)</text>
        <dbReference type="Rhea" id="RHEA:23676"/>
        <dbReference type="ChEBI" id="CHEBI:15378"/>
        <dbReference type="ChEBI" id="CHEBI:30616"/>
        <dbReference type="ChEBI" id="CHEBI:43474"/>
        <dbReference type="ChEBI" id="CHEBI:57791"/>
        <dbReference type="ChEBI" id="CHEBI:83900"/>
        <dbReference type="ChEBI" id="CHEBI:83905"/>
        <dbReference type="ChEBI" id="CHEBI:456216"/>
        <dbReference type="EC" id="6.3.2.13"/>
    </reaction>
</comment>
<feature type="binding site" evidence="11">
    <location>
        <position position="464"/>
    </location>
    <ligand>
        <name>meso-2,6-diaminopimelate</name>
        <dbReference type="ChEBI" id="CHEBI:57791"/>
    </ligand>
</feature>
<keyword evidence="17" id="KW-1185">Reference proteome</keyword>
<dbReference type="PROSITE" id="PS01011">
    <property type="entry name" value="FOLYLPOLYGLU_SYNT_1"/>
    <property type="match status" value="1"/>
</dbReference>
<keyword evidence="3 11" id="KW-0436">Ligase</keyword>
<comment type="subcellular location">
    <subcellularLocation>
        <location evidence="11 12">Cytoplasm</location>
    </subcellularLocation>
</comment>
<dbReference type="InterPro" id="IPR035911">
    <property type="entry name" value="MurE/MurF_N"/>
</dbReference>
<dbReference type="InterPro" id="IPR018109">
    <property type="entry name" value="Folylpolyglutamate_synth_CS"/>
</dbReference>
<feature type="binding site" evidence="11">
    <location>
        <position position="196"/>
    </location>
    <ligand>
        <name>UDP-N-acetyl-alpha-D-muramoyl-L-alanyl-D-glutamate</name>
        <dbReference type="ChEBI" id="CHEBI:83900"/>
    </ligand>
</feature>
<feature type="binding site" evidence="11">
    <location>
        <position position="391"/>
    </location>
    <ligand>
        <name>meso-2,6-diaminopimelate</name>
        <dbReference type="ChEBI" id="CHEBI:57791"/>
    </ligand>
</feature>
<evidence type="ECO:0000256" key="10">
    <source>
        <dbReference type="ARBA" id="ARBA00023316"/>
    </source>
</evidence>
<dbReference type="GO" id="GO:0004326">
    <property type="term" value="F:tetrahydrofolylpolyglutamate synthase activity"/>
    <property type="evidence" value="ECO:0007669"/>
    <property type="project" value="InterPro"/>
</dbReference>
<feature type="binding site" evidence="11">
    <location>
        <position position="34"/>
    </location>
    <ligand>
        <name>UDP-N-acetyl-alpha-D-muramoyl-L-alanyl-D-glutamate</name>
        <dbReference type="ChEBI" id="CHEBI:83900"/>
    </ligand>
</feature>
<dbReference type="NCBIfam" id="NF001126">
    <property type="entry name" value="PRK00139.1-4"/>
    <property type="match status" value="1"/>
</dbReference>
<evidence type="ECO:0000259" key="15">
    <source>
        <dbReference type="Pfam" id="PF08245"/>
    </source>
</evidence>
<sequence>MATAVNHSRGVPLAQLLGSSAAQFGAVRVTGVQLDSRRVQPGDLFLALPGSSHDGRQFIEQAVARGAAAVLAQAPVAGFVDALPVPLLEQPELAAEAGLIAARYYGDPSAAMDVIGVTGTNGKTTSSRLIAQLLRSAGQRCGVIGTLGATLDDAVIAAPTTTPDAVALQQQLASWRDAGVAAVSMEVSSHALVQDRVNGIHFDIAVFTNLSRDHLDYHGDMAAYGRSKLRLFARPGLRHAVINLDDPFATAILASLPASVQAWRYSASGAAAAEIRVTTPRFHSDGVSAELETPWGRGTFASPLPARFNLANVAASATCALLLGLDLERTLAAIGALQPVPGRMQLVPNSAGLQVVVDYAHTPDALEQALAALRPQVAGRLVVVFGCGGDRDPGKRAVMGHIACAGADHVVLTSDNPRGEDPLTILRDIAAGCSGSVETEPDRALAITAAVAGAAKGDCILIAGKGHEDYQLIAGQRLHFSDAEVAAAALQQRPPA</sequence>
<dbReference type="GO" id="GO:0000287">
    <property type="term" value="F:magnesium ion binding"/>
    <property type="evidence" value="ECO:0007669"/>
    <property type="project" value="UniProtKB-UniRule"/>
</dbReference>
<feature type="binding site" evidence="11">
    <location>
        <begin position="161"/>
        <end position="162"/>
    </location>
    <ligand>
        <name>UDP-N-acetyl-alpha-D-muramoyl-L-alanyl-D-glutamate</name>
        <dbReference type="ChEBI" id="CHEBI:83900"/>
    </ligand>
</feature>
<feature type="binding site" evidence="11">
    <location>
        <position position="36"/>
    </location>
    <ligand>
        <name>UDP-N-acetyl-alpha-D-muramoyl-L-alanyl-D-glutamate</name>
        <dbReference type="ChEBI" id="CHEBI:83900"/>
    </ligand>
</feature>
<dbReference type="GO" id="GO:0071555">
    <property type="term" value="P:cell wall organization"/>
    <property type="evidence" value="ECO:0007669"/>
    <property type="project" value="UniProtKB-KW"/>
</dbReference>
<dbReference type="GO" id="GO:0008360">
    <property type="term" value="P:regulation of cell shape"/>
    <property type="evidence" value="ECO:0007669"/>
    <property type="project" value="UniProtKB-KW"/>
</dbReference>
<comment type="function">
    <text evidence="11">Catalyzes the addition of meso-diaminopimelic acid to the nucleotide precursor UDP-N-acetylmuramoyl-L-alanyl-D-glutamate (UMAG) in the biosynthesis of bacterial cell-wall peptidoglycan.</text>
</comment>
<accession>A0A6C0UAA5</accession>
<dbReference type="HAMAP" id="MF_00208">
    <property type="entry name" value="MurE"/>
    <property type="match status" value="1"/>
</dbReference>
<comment type="pathway">
    <text evidence="11 12">Cell wall biogenesis; peptidoglycan biosynthesis.</text>
</comment>
<feature type="binding site" evidence="11">
    <location>
        <position position="194"/>
    </location>
    <ligand>
        <name>UDP-N-acetyl-alpha-D-muramoyl-L-alanyl-D-glutamate</name>
        <dbReference type="ChEBI" id="CHEBI:83900"/>
    </ligand>
</feature>
<dbReference type="AlphaFoldDB" id="A0A6C0UAA5"/>
<dbReference type="InterPro" id="IPR005761">
    <property type="entry name" value="UDP-N-AcMur-Glu-dNH2Pim_ligase"/>
</dbReference>
<reference evidence="16 17" key="1">
    <citation type="submission" date="2020-02" db="EMBL/GenBank/DDBJ databases">
        <title>Genome sequencing for Kineobactrum sp. M2.</title>
        <authorList>
            <person name="Park S.-J."/>
        </authorList>
    </citation>
    <scope>NUCLEOTIDE SEQUENCE [LARGE SCALE GENOMIC DNA]</scope>
    <source>
        <strain evidence="16 17">M2</strain>
    </source>
</reference>
<dbReference type="GO" id="GO:0005524">
    <property type="term" value="F:ATP binding"/>
    <property type="evidence" value="ECO:0007669"/>
    <property type="project" value="UniProtKB-UniRule"/>
</dbReference>
<protein>
    <recommendedName>
        <fullName evidence="11">UDP-N-acetylmuramoyl-L-alanyl-D-glutamate--2,6-diaminopimelate ligase</fullName>
        <ecNumber evidence="11">6.3.2.13</ecNumber>
    </recommendedName>
    <alternativeName>
        <fullName evidence="11">Meso-A2pm-adding enzyme</fullName>
    </alternativeName>
    <alternativeName>
        <fullName evidence="11">Meso-diaminopimelate-adding enzyme</fullName>
    </alternativeName>
    <alternativeName>
        <fullName evidence="11">UDP-MurNAc-L-Ala-D-Glu:meso-diaminopimelate ligase</fullName>
    </alternativeName>
    <alternativeName>
        <fullName evidence="11">UDP-MurNAc-tripeptide synthetase</fullName>
    </alternativeName>
    <alternativeName>
        <fullName evidence="11">UDP-N-acetylmuramyl-tripeptide synthetase</fullName>
    </alternativeName>
</protein>
<evidence type="ECO:0000256" key="2">
    <source>
        <dbReference type="ARBA" id="ARBA00022490"/>
    </source>
</evidence>
<feature type="domain" description="Mur ligase C-terminal" evidence="14">
    <location>
        <begin position="342"/>
        <end position="466"/>
    </location>
</feature>
<feature type="binding site" evidence="11">
    <location>
        <begin position="415"/>
        <end position="418"/>
    </location>
    <ligand>
        <name>meso-2,6-diaminopimelate</name>
        <dbReference type="ChEBI" id="CHEBI:57791"/>
    </ligand>
</feature>
<evidence type="ECO:0000256" key="3">
    <source>
        <dbReference type="ARBA" id="ARBA00022598"/>
    </source>
</evidence>
<dbReference type="Pfam" id="PF01225">
    <property type="entry name" value="Mur_ligase"/>
    <property type="match status" value="1"/>
</dbReference>
<evidence type="ECO:0000313" key="16">
    <source>
        <dbReference type="EMBL" id="QIB67715.1"/>
    </source>
</evidence>
<comment type="similarity">
    <text evidence="1 11">Belongs to the MurCDEF family. MurE subfamily.</text>
</comment>
<keyword evidence="5 11" id="KW-0547">Nucleotide-binding</keyword>
<evidence type="ECO:0000256" key="5">
    <source>
        <dbReference type="ARBA" id="ARBA00022741"/>
    </source>
</evidence>
<keyword evidence="10 11" id="KW-0961">Cell wall biogenesis/degradation</keyword>
<dbReference type="Gene3D" id="3.40.1390.10">
    <property type="entry name" value="MurE/MurF, N-terminal domain"/>
    <property type="match status" value="1"/>
</dbReference>
<dbReference type="GO" id="GO:0009252">
    <property type="term" value="P:peptidoglycan biosynthetic process"/>
    <property type="evidence" value="ECO:0007669"/>
    <property type="project" value="UniProtKB-UniRule"/>
</dbReference>
<dbReference type="NCBIfam" id="NF001124">
    <property type="entry name" value="PRK00139.1-2"/>
    <property type="match status" value="1"/>
</dbReference>
<dbReference type="Pfam" id="PF08245">
    <property type="entry name" value="Mur_ligase_M"/>
    <property type="match status" value="1"/>
</dbReference>
<feature type="binding site" evidence="11">
    <location>
        <position position="468"/>
    </location>
    <ligand>
        <name>meso-2,6-diaminopimelate</name>
        <dbReference type="ChEBI" id="CHEBI:57791"/>
    </ligand>
</feature>
<evidence type="ECO:0000256" key="7">
    <source>
        <dbReference type="ARBA" id="ARBA00022960"/>
    </source>
</evidence>
<dbReference type="Proteomes" id="UP000477680">
    <property type="component" value="Chromosome"/>
</dbReference>
<dbReference type="GO" id="GO:0005737">
    <property type="term" value="C:cytoplasm"/>
    <property type="evidence" value="ECO:0007669"/>
    <property type="project" value="UniProtKB-SubCell"/>
</dbReference>
<feature type="binding site" evidence="11">
    <location>
        <position position="188"/>
    </location>
    <ligand>
        <name>UDP-N-acetyl-alpha-D-muramoyl-L-alanyl-D-glutamate</name>
        <dbReference type="ChEBI" id="CHEBI:83900"/>
    </ligand>
</feature>
<dbReference type="InterPro" id="IPR004101">
    <property type="entry name" value="Mur_ligase_C"/>
</dbReference>
<dbReference type="GO" id="GO:0051301">
    <property type="term" value="P:cell division"/>
    <property type="evidence" value="ECO:0007669"/>
    <property type="project" value="UniProtKB-KW"/>
</dbReference>
<dbReference type="EMBL" id="CP048711">
    <property type="protein sequence ID" value="QIB67715.1"/>
    <property type="molecule type" value="Genomic_DNA"/>
</dbReference>
<keyword evidence="4 11" id="KW-0132">Cell division</keyword>
<feature type="short sequence motif" description="Meso-diaminopimelate recognition motif" evidence="11">
    <location>
        <begin position="415"/>
        <end position="418"/>
    </location>
</feature>
<feature type="domain" description="Mur ligase N-terminal catalytic" evidence="13">
    <location>
        <begin position="29"/>
        <end position="76"/>
    </location>
</feature>
<evidence type="ECO:0000256" key="1">
    <source>
        <dbReference type="ARBA" id="ARBA00005898"/>
    </source>
</evidence>
<dbReference type="InterPro" id="IPR036615">
    <property type="entry name" value="Mur_ligase_C_dom_sf"/>
</dbReference>
<comment type="cofactor">
    <cofactor evidence="11">
        <name>Mg(2+)</name>
        <dbReference type="ChEBI" id="CHEBI:18420"/>
    </cofactor>
</comment>
<proteinExistence type="inferred from homology"/>
<dbReference type="Gene3D" id="3.40.1190.10">
    <property type="entry name" value="Mur-like, catalytic domain"/>
    <property type="match status" value="1"/>
</dbReference>
<evidence type="ECO:0000256" key="6">
    <source>
        <dbReference type="ARBA" id="ARBA00022840"/>
    </source>
</evidence>
<evidence type="ECO:0000256" key="8">
    <source>
        <dbReference type="ARBA" id="ARBA00022984"/>
    </source>
</evidence>
<keyword evidence="6 11" id="KW-0067">ATP-binding</keyword>
<dbReference type="Pfam" id="PF02875">
    <property type="entry name" value="Mur_ligase_C"/>
    <property type="match status" value="1"/>
</dbReference>
<dbReference type="KEGG" id="kim:G3T16_15635"/>
<keyword evidence="2 11" id="KW-0963">Cytoplasm</keyword>
<feature type="modified residue" description="N6-carboxylysine" evidence="11">
    <location>
        <position position="228"/>
    </location>
</feature>
<dbReference type="GO" id="GO:0008765">
    <property type="term" value="F:UDP-N-acetylmuramoylalanyl-D-glutamate-2,6-diaminopimelate ligase activity"/>
    <property type="evidence" value="ECO:0007669"/>
    <property type="project" value="UniProtKB-UniRule"/>
</dbReference>
<keyword evidence="7 11" id="KW-0133">Cell shape</keyword>
<gene>
    <name evidence="11" type="primary">murE</name>
    <name evidence="16" type="ORF">G3T16_15635</name>
</gene>
<keyword evidence="8 11" id="KW-0573">Peptidoglycan synthesis</keyword>
<dbReference type="SUPFAM" id="SSF53623">
    <property type="entry name" value="MurD-like peptide ligases, catalytic domain"/>
    <property type="match status" value="1"/>
</dbReference>
<dbReference type="InterPro" id="IPR013221">
    <property type="entry name" value="Mur_ligase_cen"/>
</dbReference>
<comment type="caution">
    <text evidence="11">Lacks conserved residue(s) required for the propagation of feature annotation.</text>
</comment>
<dbReference type="NCBIfam" id="TIGR01085">
    <property type="entry name" value="murE"/>
    <property type="match status" value="1"/>
</dbReference>
<dbReference type="UniPathway" id="UPA00219"/>
<organism evidence="16 17">
    <name type="scientific">Kineobactrum salinum</name>
    <dbReference type="NCBI Taxonomy" id="2708301"/>
    <lineage>
        <taxon>Bacteria</taxon>
        <taxon>Pseudomonadati</taxon>
        <taxon>Pseudomonadota</taxon>
        <taxon>Gammaproteobacteria</taxon>
        <taxon>Cellvibrionales</taxon>
        <taxon>Halieaceae</taxon>
        <taxon>Kineobactrum</taxon>
    </lineage>
</organism>
<evidence type="ECO:0000313" key="17">
    <source>
        <dbReference type="Proteomes" id="UP000477680"/>
    </source>
</evidence>
<dbReference type="InterPro" id="IPR036565">
    <property type="entry name" value="Mur-like_cat_sf"/>
</dbReference>
<dbReference type="PANTHER" id="PTHR23135:SF4">
    <property type="entry name" value="UDP-N-ACETYLMURAMOYL-L-ALANYL-D-GLUTAMATE--2,6-DIAMINOPIMELATE LIGASE MURE HOMOLOG, CHLOROPLASTIC"/>
    <property type="match status" value="1"/>
</dbReference>
<dbReference type="SUPFAM" id="SSF63418">
    <property type="entry name" value="MurE/MurF N-terminal domain"/>
    <property type="match status" value="1"/>
</dbReference>
<dbReference type="SUPFAM" id="SSF53244">
    <property type="entry name" value="MurD-like peptide ligases, peptide-binding domain"/>
    <property type="match status" value="1"/>
</dbReference>
<feature type="domain" description="Mur ligase central" evidence="15">
    <location>
        <begin position="117"/>
        <end position="319"/>
    </location>
</feature>
<evidence type="ECO:0000256" key="11">
    <source>
        <dbReference type="HAMAP-Rule" id="MF_00208"/>
    </source>
</evidence>
<dbReference type="Gene3D" id="3.90.190.20">
    <property type="entry name" value="Mur ligase, C-terminal domain"/>
    <property type="match status" value="1"/>
</dbReference>
<dbReference type="InterPro" id="IPR000713">
    <property type="entry name" value="Mur_ligase_N"/>
</dbReference>
<comment type="PTM">
    <text evidence="11">Carboxylation is probably crucial for Mg(2+) binding and, consequently, for the gamma-phosphate positioning of ATP.</text>
</comment>
<evidence type="ECO:0000259" key="14">
    <source>
        <dbReference type="Pfam" id="PF02875"/>
    </source>
</evidence>
<evidence type="ECO:0000259" key="13">
    <source>
        <dbReference type="Pfam" id="PF01225"/>
    </source>
</evidence>